<dbReference type="SMART" id="SM00549">
    <property type="entry name" value="TAFH"/>
    <property type="match status" value="1"/>
</dbReference>
<evidence type="ECO:0000256" key="3">
    <source>
        <dbReference type="ARBA" id="ARBA00023015"/>
    </source>
</evidence>
<feature type="compositionally biased region" description="Low complexity" evidence="7">
    <location>
        <begin position="438"/>
        <end position="459"/>
    </location>
</feature>
<dbReference type="SUPFAM" id="SSF47113">
    <property type="entry name" value="Histone-fold"/>
    <property type="match status" value="1"/>
</dbReference>
<comment type="subcellular location">
    <subcellularLocation>
        <location evidence="1">Nucleus</location>
    </subcellularLocation>
</comment>
<evidence type="ECO:0000256" key="4">
    <source>
        <dbReference type="ARBA" id="ARBA00023163"/>
    </source>
</evidence>
<evidence type="ECO:0000256" key="5">
    <source>
        <dbReference type="ARBA" id="ARBA00023242"/>
    </source>
</evidence>
<keyword evidence="6" id="KW-0175">Coiled coil</keyword>
<dbReference type="OrthoDB" id="21060at2759"/>
<keyword evidence="11" id="KW-1185">Reference proteome</keyword>
<dbReference type="CDD" id="cd08045">
    <property type="entry name" value="HFD_TAF4"/>
    <property type="match status" value="1"/>
</dbReference>
<evidence type="ECO:0000259" key="8">
    <source>
        <dbReference type="PROSITE" id="PS51119"/>
    </source>
</evidence>
<keyword evidence="5" id="KW-0539">Nucleus</keyword>
<feature type="region of interest" description="Disordered" evidence="7">
    <location>
        <begin position="198"/>
        <end position="223"/>
    </location>
</feature>
<reference evidence="10 11" key="3">
    <citation type="submission" date="2016-03" db="EMBL/GenBank/DDBJ databases">
        <title>EvidentialGene: Evidence-directed Construction of Genes on Genomes.</title>
        <authorList>
            <person name="Gilbert D.G."/>
            <person name="Choi J.-H."/>
            <person name="Mockaitis K."/>
            <person name="Colbourne J."/>
            <person name="Pfrender M."/>
        </authorList>
    </citation>
    <scope>NUCLEOTIDE SEQUENCE [LARGE SCALE GENOMIC DNA]</scope>
    <source>
        <strain evidence="10 11">Xinb3</strain>
        <tissue evidence="10">Complete organism</tissue>
    </source>
</reference>
<dbReference type="GO" id="GO:0006367">
    <property type="term" value="P:transcription initiation at RNA polymerase II promoter"/>
    <property type="evidence" value="ECO:0007669"/>
    <property type="project" value="TreeGrafter"/>
</dbReference>
<proteinExistence type="inferred from homology"/>
<dbReference type="AlphaFoldDB" id="A0A0P4YEW1"/>
<reference evidence="9" key="2">
    <citation type="submission" date="2015-10" db="EMBL/GenBank/DDBJ databases">
        <authorList>
            <person name="Gilbert D.G."/>
        </authorList>
    </citation>
    <scope>NUCLEOTIDE SEQUENCE</scope>
</reference>
<feature type="compositionally biased region" description="Low complexity" evidence="7">
    <location>
        <begin position="621"/>
        <end position="637"/>
    </location>
</feature>
<evidence type="ECO:0000313" key="10">
    <source>
        <dbReference type="EMBL" id="KZS17569.1"/>
    </source>
</evidence>
<reference evidence="9" key="1">
    <citation type="submission" date="2015-10" db="EMBL/GenBank/DDBJ databases">
        <title>Daphnia magna gene sets from two clonal populations assembled and annotated with EvidentialGene.</title>
        <authorList>
            <person name="Gilbert D."/>
            <person name="Podicheti R."/>
            <person name="Orsini L."/>
            <person name="Colbourne J."/>
            <person name="Pfrender M."/>
        </authorList>
    </citation>
    <scope>NUCLEOTIDE SEQUENCE</scope>
</reference>
<dbReference type="Pfam" id="PF05236">
    <property type="entry name" value="TAF4"/>
    <property type="match status" value="1"/>
</dbReference>
<dbReference type="GO" id="GO:0003677">
    <property type="term" value="F:DNA binding"/>
    <property type="evidence" value="ECO:0007669"/>
    <property type="project" value="TreeGrafter"/>
</dbReference>
<protein>
    <submittedName>
        <fullName evidence="9 10">Transcription initiation factor TFIID subunit</fullName>
    </submittedName>
</protein>
<dbReference type="Proteomes" id="UP000076858">
    <property type="component" value="Unassembled WGS sequence"/>
</dbReference>
<dbReference type="GO" id="GO:0003743">
    <property type="term" value="F:translation initiation factor activity"/>
    <property type="evidence" value="ECO:0007669"/>
    <property type="project" value="UniProtKB-KW"/>
</dbReference>
<dbReference type="FunFam" id="1.10.20.10:FF:000015">
    <property type="entry name" value="Transcription initiation factor TFIID subunit 4B"/>
    <property type="match status" value="1"/>
</dbReference>
<dbReference type="PROSITE" id="PS51119">
    <property type="entry name" value="TAFH"/>
    <property type="match status" value="1"/>
</dbReference>
<sequence>MASSFLDDLISNPSADADAVSALVGSLESQLSNANVGASNNTQGGGLVFTTSSTSVPPPLQPANAPSTTTATFAGNGNSLHATTTCAPATSVSVGSALSTSSSTVSSIHLPNTTTVHSILPNGNPSGLVNIQQFAGGGMGLPNGTLTTSSGTVTTTLSGLVIHQQQQKMVASTATSQQGTMIIPTKVNPTVASTAVIGQQQQQQQQQQHQQHQHQQHQQHQQTTVLGTNGTVTSLNQSQVLRQGTQVVQQQQQTTVINSAGAGILPAGVQVVNMNAMRPQNVQNIQNMASLNNPAHRALAPRVMLAPQQMVGARPGQMGITLQALQGFQAAGAQGHLLVKTETGQYQLLRVGPGPVAGTTVGSQVVTSNIPSLQNVTNVAQQQQQPQHQAVQQLTTASNTAPAMNQNVGATYRLQVPVSTTIQPVPATTAAPVGGNVSVTTTSTPAPAAAPTSNPASNSGQMTPDTAKVKCKNFLSTLLRLASEQPESVATNVQMLIQGLVDAKVEPEEFTTKLQRELNSSPQPCLIPFLKKSLPYLRHSLATRELHIDGIRPPALSTVSTPQPMVVQQQPQQQSVVNRVNAGPTQIQTVRPMGGQVRVQAPTMVGASSVVLSTPRLPRPAANKATPKAKQAQQAPKVTATATTAAATVASTMMAVSAVKTEPSTTDAPAPLSFTITLPPVGGVTSTTTATTAGPTPSVMVASTSTVLTSSTGTKPVTSAPTMSVGQSGIKGPVVASTGPKDASKEKKAFTFGSSLAGLADNDINDVAAMGGVNLAEESQRILGSTDMIGTQIRSCKDENFLFTGPLQRRIQQIASRNGLGDPSPEVVSLISHATQERLKTILEKLAVTAEHRMEVVKTDARYEVQQDVKGQLKFLEELDKLERRRHSEIQREMLLKAAKSRSKAEDPEQAKLKAKAKEMQRAEMEELRQREANMTALQAIGIRKKPKLDLAGTTGSYNQVPLRPRVKRVNLRDLLFLLKEEKGTVRSPLLYKAYLK</sequence>
<evidence type="ECO:0000256" key="1">
    <source>
        <dbReference type="ARBA" id="ARBA00004123"/>
    </source>
</evidence>
<dbReference type="InterPro" id="IPR009072">
    <property type="entry name" value="Histone-fold"/>
</dbReference>
<keyword evidence="3" id="KW-0805">Transcription regulation</keyword>
<keyword evidence="4" id="KW-0804">Transcription</keyword>
<feature type="region of interest" description="Disordered" evidence="7">
    <location>
        <begin position="438"/>
        <end position="465"/>
    </location>
</feature>
<gene>
    <name evidence="10" type="ORF">APZ42_016450</name>
</gene>
<feature type="domain" description="TAFH" evidence="8">
    <location>
        <begin position="464"/>
        <end position="560"/>
    </location>
</feature>
<name>A0A0P4YEW1_9CRUS</name>
<keyword evidence="9" id="KW-0396">Initiation factor</keyword>
<evidence type="ECO:0000313" key="9">
    <source>
        <dbReference type="EMBL" id="JAI93845.1"/>
    </source>
</evidence>
<dbReference type="EMBL" id="GDIP01229556">
    <property type="protein sequence ID" value="JAI93845.1"/>
    <property type="molecule type" value="Transcribed_RNA"/>
</dbReference>
<dbReference type="InterPro" id="IPR007900">
    <property type="entry name" value="TAF4_C"/>
</dbReference>
<dbReference type="Pfam" id="PF07531">
    <property type="entry name" value="TAFH"/>
    <property type="match status" value="1"/>
</dbReference>
<dbReference type="STRING" id="35525.A0A0P4YEW1"/>
<dbReference type="InterPro" id="IPR003894">
    <property type="entry name" value="TAFH_NHR1"/>
</dbReference>
<dbReference type="EMBL" id="LRGB01000626">
    <property type="protein sequence ID" value="KZS17569.1"/>
    <property type="molecule type" value="Genomic_DNA"/>
</dbReference>
<feature type="coiled-coil region" evidence="6">
    <location>
        <begin position="911"/>
        <end position="938"/>
    </location>
</feature>
<dbReference type="Gene3D" id="1.20.120.1110">
    <property type="entry name" value="TAFH/NHR1 domain"/>
    <property type="match status" value="1"/>
</dbReference>
<dbReference type="GO" id="GO:0005669">
    <property type="term" value="C:transcription factor TFIID complex"/>
    <property type="evidence" value="ECO:0007669"/>
    <property type="project" value="InterPro"/>
</dbReference>
<accession>A0A0P4YEW1</accession>
<evidence type="ECO:0000256" key="7">
    <source>
        <dbReference type="SAM" id="MobiDB-lite"/>
    </source>
</evidence>
<dbReference type="GO" id="GO:0046982">
    <property type="term" value="F:protein heterodimerization activity"/>
    <property type="evidence" value="ECO:0007669"/>
    <property type="project" value="InterPro"/>
</dbReference>
<dbReference type="InterPro" id="IPR037249">
    <property type="entry name" value="TAFH/NHR1_dom_sf"/>
</dbReference>
<dbReference type="InterPro" id="IPR045144">
    <property type="entry name" value="TAF4"/>
</dbReference>
<dbReference type="PANTHER" id="PTHR15138:SF14">
    <property type="entry name" value="TRANSCRIPTION INITIATION FACTOR TFIID SUBUNIT 4"/>
    <property type="match status" value="1"/>
</dbReference>
<comment type="similarity">
    <text evidence="2">Belongs to the TAF4 family.</text>
</comment>
<evidence type="ECO:0000256" key="2">
    <source>
        <dbReference type="ARBA" id="ARBA00006178"/>
    </source>
</evidence>
<evidence type="ECO:0000256" key="6">
    <source>
        <dbReference type="SAM" id="Coils"/>
    </source>
</evidence>
<feature type="region of interest" description="Disordered" evidence="7">
    <location>
        <begin position="45"/>
        <end position="69"/>
    </location>
</feature>
<feature type="region of interest" description="Disordered" evidence="7">
    <location>
        <begin position="617"/>
        <end position="637"/>
    </location>
</feature>
<dbReference type="GO" id="GO:0016251">
    <property type="term" value="F:RNA polymerase II general transcription initiation factor activity"/>
    <property type="evidence" value="ECO:0007669"/>
    <property type="project" value="TreeGrafter"/>
</dbReference>
<organism evidence="9">
    <name type="scientific">Daphnia magna</name>
    <dbReference type="NCBI Taxonomy" id="35525"/>
    <lineage>
        <taxon>Eukaryota</taxon>
        <taxon>Metazoa</taxon>
        <taxon>Ecdysozoa</taxon>
        <taxon>Arthropoda</taxon>
        <taxon>Crustacea</taxon>
        <taxon>Branchiopoda</taxon>
        <taxon>Diplostraca</taxon>
        <taxon>Cladocera</taxon>
        <taxon>Anomopoda</taxon>
        <taxon>Daphniidae</taxon>
        <taxon>Daphnia</taxon>
    </lineage>
</organism>
<dbReference type="SUPFAM" id="SSF158553">
    <property type="entry name" value="TAFH domain-like"/>
    <property type="match status" value="1"/>
</dbReference>
<evidence type="ECO:0000313" key="11">
    <source>
        <dbReference type="Proteomes" id="UP000076858"/>
    </source>
</evidence>
<dbReference type="Gene3D" id="1.10.20.10">
    <property type="entry name" value="Histone, subunit A"/>
    <property type="match status" value="1"/>
</dbReference>
<keyword evidence="9" id="KW-0648">Protein biosynthesis</keyword>
<dbReference type="PANTHER" id="PTHR15138">
    <property type="entry name" value="TRANSCRIPTION INITIATION FACTOR TFIID SUBUNIT 4"/>
    <property type="match status" value="1"/>
</dbReference>
<feature type="compositionally biased region" description="Low complexity" evidence="7">
    <location>
        <begin position="199"/>
        <end position="210"/>
    </location>
</feature>